<dbReference type="FunFam" id="2.10.25.10:FF:000036">
    <property type="entry name" value="Integrin beta"/>
    <property type="match status" value="1"/>
</dbReference>
<dbReference type="InterPro" id="IPR015812">
    <property type="entry name" value="Integrin_bsu"/>
</dbReference>
<evidence type="ECO:0000256" key="9">
    <source>
        <dbReference type="ARBA" id="ARBA00023136"/>
    </source>
</evidence>
<comment type="caution">
    <text evidence="16">The sequence shown here is derived from an EMBL/GenBank/DDBJ whole genome shotgun (WGS) entry which is preliminary data.</text>
</comment>
<keyword evidence="10" id="KW-1015">Disulfide bond</keyword>
<keyword evidence="5 13" id="KW-0732">Signal</keyword>
<dbReference type="GO" id="GO:0005178">
    <property type="term" value="F:integrin binding"/>
    <property type="evidence" value="ECO:0007669"/>
    <property type="project" value="TreeGrafter"/>
</dbReference>
<feature type="chain" id="PRO_5035910667" description="Integrin beta epidermal growth factor-like domain-containing protein" evidence="13">
    <location>
        <begin position="18"/>
        <end position="464"/>
    </location>
</feature>
<dbReference type="GO" id="GO:0008305">
    <property type="term" value="C:integrin complex"/>
    <property type="evidence" value="ECO:0007669"/>
    <property type="project" value="TreeGrafter"/>
</dbReference>
<evidence type="ECO:0000259" key="14">
    <source>
        <dbReference type="Pfam" id="PF18372"/>
    </source>
</evidence>
<evidence type="ECO:0000256" key="2">
    <source>
        <dbReference type="ARBA" id="ARBA00007449"/>
    </source>
</evidence>
<dbReference type="AlphaFoldDB" id="A0A8S1EIY7"/>
<evidence type="ECO:0000256" key="1">
    <source>
        <dbReference type="ARBA" id="ARBA00004479"/>
    </source>
</evidence>
<dbReference type="PROSITE" id="PS00243">
    <property type="entry name" value="I_EGF_1"/>
    <property type="match status" value="2"/>
</dbReference>
<dbReference type="SUPFAM" id="SSF69179">
    <property type="entry name" value="Integrin domains"/>
    <property type="match status" value="1"/>
</dbReference>
<dbReference type="GO" id="GO:0016477">
    <property type="term" value="P:cell migration"/>
    <property type="evidence" value="ECO:0007669"/>
    <property type="project" value="TreeGrafter"/>
</dbReference>
<dbReference type="InterPro" id="IPR057073">
    <property type="entry name" value="EGF_integrin_2"/>
</dbReference>
<dbReference type="Pfam" id="PF23105">
    <property type="entry name" value="EGF_integrin"/>
    <property type="match status" value="1"/>
</dbReference>
<feature type="region of interest" description="Disordered" evidence="12">
    <location>
        <begin position="387"/>
        <end position="438"/>
    </location>
</feature>
<dbReference type="GO" id="GO:0033627">
    <property type="term" value="P:cell adhesion mediated by integrin"/>
    <property type="evidence" value="ECO:0007669"/>
    <property type="project" value="TreeGrafter"/>
</dbReference>
<reference evidence="16 17" key="1">
    <citation type="submission" date="2020-04" db="EMBL/GenBank/DDBJ databases">
        <authorList>
            <person name="Laetsch R D."/>
            <person name="Stevens L."/>
            <person name="Kumar S."/>
            <person name="Blaxter L. M."/>
        </authorList>
    </citation>
    <scope>NUCLEOTIDE SEQUENCE [LARGE SCALE GENOMIC DNA]</scope>
</reference>
<comment type="subcellular location">
    <subcellularLocation>
        <location evidence="1">Membrane</location>
        <topology evidence="1">Single-pass type I membrane protein</topology>
    </subcellularLocation>
</comment>
<keyword evidence="4" id="KW-0812">Transmembrane</keyword>
<evidence type="ECO:0000256" key="5">
    <source>
        <dbReference type="ARBA" id="ARBA00022729"/>
    </source>
</evidence>
<name>A0A8S1EIY7_9PELO</name>
<comment type="similarity">
    <text evidence="2">Belongs to the integrin beta chain family.</text>
</comment>
<keyword evidence="9" id="KW-0472">Membrane</keyword>
<protein>
    <recommendedName>
        <fullName evidence="18">Integrin beta epidermal growth factor-like domain-containing protein</fullName>
    </recommendedName>
</protein>
<sequence>MLRVFLLIGAATTIVLASDAQTLCGSPEAQLSCGQCIKAHADCGWCIDPHSPLINRCAEKNSFTNNTCTPHLIYSPQAAQVKVQQNLPLEALQHDGKTPVRMQPQAVSVRLMPGHSASAEFKYLHHSDPNRKSEEPEVMEIQTSDIKESPVKLKFFITCDGVETETKTCNVKNNQIVDFRIEIILDSCSTNGDITLSVGVRGQRTIAGLYITAVCGCECEKHPEMNSRLCHQYGHLVCGQCVCDATRGGDKCECPLALHGVSSALQLTEKCKADSSSQVCSGAGRCECGQCRCTNLTVSGKYCQCDNTACPASPNGQLCSGNGVCDCGVCKCEHGWERDDCSCSTATNNCVENGELCSNNGRCECNRCVCNAGKTGAFCGVDEEVSEEVTYAPEPEPEPEPEPQPEPEPEPQPEPEPEQASTEAPEVDDETLTKQLDDADKQVSSTFAIAHGIVSAIVALIVFF</sequence>
<evidence type="ECO:0000259" key="15">
    <source>
        <dbReference type="Pfam" id="PF23105"/>
    </source>
</evidence>
<keyword evidence="3" id="KW-0245">EGF-like domain</keyword>
<dbReference type="InterPro" id="IPR032695">
    <property type="entry name" value="Integrin_dom_sf"/>
</dbReference>
<keyword evidence="17" id="KW-1185">Reference proteome</keyword>
<evidence type="ECO:0000256" key="3">
    <source>
        <dbReference type="ARBA" id="ARBA00022536"/>
    </source>
</evidence>
<dbReference type="PANTHER" id="PTHR10082">
    <property type="entry name" value="INTEGRIN BETA SUBUNIT"/>
    <property type="match status" value="1"/>
</dbReference>
<dbReference type="Gene3D" id="2.60.40.1510">
    <property type="entry name" value="ntegrin, alpha v. Chain A, domain 3"/>
    <property type="match status" value="1"/>
</dbReference>
<dbReference type="EMBL" id="CADEPM010000002">
    <property type="protein sequence ID" value="CAB3399663.1"/>
    <property type="molecule type" value="Genomic_DNA"/>
</dbReference>
<evidence type="ECO:0000313" key="16">
    <source>
        <dbReference type="EMBL" id="CAB3399663.1"/>
    </source>
</evidence>
<dbReference type="GO" id="GO:0007229">
    <property type="term" value="P:integrin-mediated signaling pathway"/>
    <property type="evidence" value="ECO:0007669"/>
    <property type="project" value="UniProtKB-KW"/>
</dbReference>
<dbReference type="InterPro" id="IPR057243">
    <property type="entry name" value="Integrin_I-EGF_CS"/>
</dbReference>
<feature type="domain" description="Integrin beta epidermal growth factor-like" evidence="14">
    <location>
        <begin position="219"/>
        <end position="245"/>
    </location>
</feature>
<feature type="compositionally biased region" description="Acidic residues" evidence="12">
    <location>
        <begin position="395"/>
        <end position="417"/>
    </location>
</feature>
<keyword evidence="6" id="KW-0677">Repeat</keyword>
<evidence type="ECO:0000256" key="11">
    <source>
        <dbReference type="ARBA" id="ARBA00023180"/>
    </source>
</evidence>
<gene>
    <name evidence="16" type="ORF">CBOVIS_LOCUS2752</name>
</gene>
<dbReference type="GO" id="GO:0098609">
    <property type="term" value="P:cell-cell adhesion"/>
    <property type="evidence" value="ECO:0007669"/>
    <property type="project" value="TreeGrafter"/>
</dbReference>
<dbReference type="PROSITE" id="PS52047">
    <property type="entry name" value="I_EGF_2"/>
    <property type="match status" value="2"/>
</dbReference>
<evidence type="ECO:0000256" key="4">
    <source>
        <dbReference type="ARBA" id="ARBA00022692"/>
    </source>
</evidence>
<evidence type="ECO:0000256" key="10">
    <source>
        <dbReference type="ARBA" id="ARBA00023157"/>
    </source>
</evidence>
<dbReference type="PRINTS" id="PR01186">
    <property type="entry name" value="INTEGRINB"/>
</dbReference>
<dbReference type="PANTHER" id="PTHR10082:SF60">
    <property type="entry name" value="INTEGRIN BETA-PS"/>
    <property type="match status" value="1"/>
</dbReference>
<evidence type="ECO:0000256" key="13">
    <source>
        <dbReference type="SAM" id="SignalP"/>
    </source>
</evidence>
<dbReference type="SUPFAM" id="SSF103575">
    <property type="entry name" value="Plexin repeat"/>
    <property type="match status" value="1"/>
</dbReference>
<accession>A0A8S1EIY7</accession>
<evidence type="ECO:0000256" key="6">
    <source>
        <dbReference type="ARBA" id="ARBA00022737"/>
    </source>
</evidence>
<evidence type="ECO:0008006" key="18">
    <source>
        <dbReference type="Google" id="ProtNLM"/>
    </source>
</evidence>
<dbReference type="OrthoDB" id="410592at2759"/>
<organism evidence="16 17">
    <name type="scientific">Caenorhabditis bovis</name>
    <dbReference type="NCBI Taxonomy" id="2654633"/>
    <lineage>
        <taxon>Eukaryota</taxon>
        <taxon>Metazoa</taxon>
        <taxon>Ecdysozoa</taxon>
        <taxon>Nematoda</taxon>
        <taxon>Chromadorea</taxon>
        <taxon>Rhabditida</taxon>
        <taxon>Rhabditina</taxon>
        <taxon>Rhabditomorpha</taxon>
        <taxon>Rhabditoidea</taxon>
        <taxon>Rhabditidae</taxon>
        <taxon>Peloderinae</taxon>
        <taxon>Caenorhabditis</taxon>
    </lineage>
</organism>
<evidence type="ECO:0000256" key="8">
    <source>
        <dbReference type="ARBA" id="ARBA00023037"/>
    </source>
</evidence>
<dbReference type="GO" id="GO:0007160">
    <property type="term" value="P:cell-matrix adhesion"/>
    <property type="evidence" value="ECO:0007669"/>
    <property type="project" value="TreeGrafter"/>
</dbReference>
<dbReference type="Proteomes" id="UP000494206">
    <property type="component" value="Unassembled WGS sequence"/>
</dbReference>
<dbReference type="Gene3D" id="2.10.25.10">
    <property type="entry name" value="Laminin"/>
    <property type="match status" value="3"/>
</dbReference>
<dbReference type="GO" id="GO:0009986">
    <property type="term" value="C:cell surface"/>
    <property type="evidence" value="ECO:0007669"/>
    <property type="project" value="TreeGrafter"/>
</dbReference>
<keyword evidence="8" id="KW-0401">Integrin</keyword>
<feature type="domain" description="Integrin beta epidermal growth factor-like" evidence="15">
    <location>
        <begin position="267"/>
        <end position="304"/>
    </location>
</feature>
<evidence type="ECO:0000313" key="17">
    <source>
        <dbReference type="Proteomes" id="UP000494206"/>
    </source>
</evidence>
<keyword evidence="7" id="KW-1133">Transmembrane helix</keyword>
<dbReference type="Gene3D" id="3.30.1680.10">
    <property type="entry name" value="ligand-binding face of the semaphorins, domain 2"/>
    <property type="match status" value="1"/>
</dbReference>
<evidence type="ECO:0000256" key="7">
    <source>
        <dbReference type="ARBA" id="ARBA00022989"/>
    </source>
</evidence>
<dbReference type="Pfam" id="PF18372">
    <property type="entry name" value="I-EGF_1"/>
    <property type="match status" value="1"/>
</dbReference>
<evidence type="ECO:0000256" key="12">
    <source>
        <dbReference type="SAM" id="MobiDB-lite"/>
    </source>
</evidence>
<keyword evidence="11" id="KW-0325">Glycoprotein</keyword>
<feature type="signal peptide" evidence="13">
    <location>
        <begin position="1"/>
        <end position="17"/>
    </location>
</feature>
<dbReference type="InterPro" id="IPR040622">
    <property type="entry name" value="EGF_integrin_1"/>
</dbReference>
<dbReference type="GO" id="GO:0005925">
    <property type="term" value="C:focal adhesion"/>
    <property type="evidence" value="ECO:0007669"/>
    <property type="project" value="TreeGrafter"/>
</dbReference>
<proteinExistence type="inferred from homology"/>